<dbReference type="EMBL" id="CP035107">
    <property type="protein sequence ID" value="QAR30426.1"/>
    <property type="molecule type" value="Genomic_DNA"/>
</dbReference>
<dbReference type="InterPro" id="IPR009061">
    <property type="entry name" value="DNA-bd_dom_put_sf"/>
</dbReference>
<dbReference type="SUPFAM" id="SSF46955">
    <property type="entry name" value="Putative DNA-binding domain"/>
    <property type="match status" value="1"/>
</dbReference>
<proteinExistence type="predicted"/>
<name>A0A3R5Y2T8_ORNRH</name>
<protein>
    <submittedName>
        <fullName evidence="2">DNA-binding protein</fullName>
    </submittedName>
</protein>
<dbReference type="OrthoDB" id="597977at2"/>
<keyword evidence="2" id="KW-0238">DNA-binding</keyword>
<dbReference type="RefSeq" id="WP_128500917.1">
    <property type="nucleotide sequence ID" value="NZ_CP035107.1"/>
</dbReference>
<feature type="domain" description="Helix-turn-helix" evidence="1">
    <location>
        <begin position="25"/>
        <end position="74"/>
    </location>
</feature>
<dbReference type="NCBIfam" id="TIGR01764">
    <property type="entry name" value="excise"/>
    <property type="match status" value="1"/>
</dbReference>
<dbReference type="Gene3D" id="1.10.238.160">
    <property type="match status" value="1"/>
</dbReference>
<reference evidence="2 3" key="1">
    <citation type="submission" date="2019-01" db="EMBL/GenBank/DDBJ databases">
        <title>Whole Genome of Ornithobacterium rhinotracheale FARPER-174b.</title>
        <authorList>
            <person name="Tataje-Lavanda L.A."/>
            <person name="Montalvan A."/>
            <person name="Montesinos R."/>
            <person name="Zimic M."/>
            <person name="Fernandez-Sanchez M."/>
            <person name="Fernandez-Diaz M."/>
        </authorList>
    </citation>
    <scope>NUCLEOTIDE SEQUENCE [LARGE SCALE GENOMIC DNA]</scope>
    <source>
        <strain evidence="2 3">FARPER-174b</strain>
    </source>
</reference>
<evidence type="ECO:0000259" key="1">
    <source>
        <dbReference type="Pfam" id="PF12728"/>
    </source>
</evidence>
<dbReference type="InterPro" id="IPR041657">
    <property type="entry name" value="HTH_17"/>
</dbReference>
<dbReference type="Proteomes" id="UP000287701">
    <property type="component" value="Chromosome"/>
</dbReference>
<evidence type="ECO:0000313" key="3">
    <source>
        <dbReference type="Proteomes" id="UP000287701"/>
    </source>
</evidence>
<gene>
    <name evidence="2" type="ORF">EQP59_03180</name>
</gene>
<dbReference type="Pfam" id="PF12728">
    <property type="entry name" value="HTH_17"/>
    <property type="match status" value="1"/>
</dbReference>
<accession>A0A3R5Y2T8</accession>
<sequence>MAKEELILLKLSKIESMMLNAKKILSVDELSDYTGYSKSTIYKMVQKNILPHSKPNGKHIFFDKTKIDEWLLSNSSTSDFEITKKANDYIKKNLKKL</sequence>
<dbReference type="InterPro" id="IPR010093">
    <property type="entry name" value="SinI_DNA-bd"/>
</dbReference>
<evidence type="ECO:0000313" key="2">
    <source>
        <dbReference type="EMBL" id="QAR30426.1"/>
    </source>
</evidence>
<dbReference type="GO" id="GO:0003677">
    <property type="term" value="F:DNA binding"/>
    <property type="evidence" value="ECO:0007669"/>
    <property type="project" value="UniProtKB-KW"/>
</dbReference>
<dbReference type="AlphaFoldDB" id="A0A3R5Y2T8"/>
<organism evidence="2 3">
    <name type="scientific">Ornithobacterium rhinotracheale</name>
    <dbReference type="NCBI Taxonomy" id="28251"/>
    <lineage>
        <taxon>Bacteria</taxon>
        <taxon>Pseudomonadati</taxon>
        <taxon>Bacteroidota</taxon>
        <taxon>Flavobacteriia</taxon>
        <taxon>Flavobacteriales</taxon>
        <taxon>Weeksellaceae</taxon>
        <taxon>Ornithobacterium</taxon>
    </lineage>
</organism>